<keyword evidence="4" id="KW-1133">Transmembrane helix</keyword>
<organism evidence="6 7">
    <name type="scientific">Sediminibacterium ginsengisoli</name>
    <dbReference type="NCBI Taxonomy" id="413434"/>
    <lineage>
        <taxon>Bacteria</taxon>
        <taxon>Pseudomonadati</taxon>
        <taxon>Bacteroidota</taxon>
        <taxon>Chitinophagia</taxon>
        <taxon>Chitinophagales</taxon>
        <taxon>Chitinophagaceae</taxon>
        <taxon>Sediminibacterium</taxon>
    </lineage>
</organism>
<dbReference type="Proteomes" id="UP000190888">
    <property type="component" value="Unassembled WGS sequence"/>
</dbReference>
<keyword evidence="2 6" id="KW-0808">Transferase</keyword>
<name>A0A1T4L4Q1_9BACT</name>
<dbReference type="PANTHER" id="PTHR10434:SF11">
    <property type="entry name" value="1-ACYL-SN-GLYCEROL-3-PHOSPHATE ACYLTRANSFERASE"/>
    <property type="match status" value="1"/>
</dbReference>
<dbReference type="GO" id="GO:0003841">
    <property type="term" value="F:1-acylglycerol-3-phosphate O-acyltransferase activity"/>
    <property type="evidence" value="ECO:0007669"/>
    <property type="project" value="TreeGrafter"/>
</dbReference>
<dbReference type="InterPro" id="IPR002123">
    <property type="entry name" value="Plipid/glycerol_acylTrfase"/>
</dbReference>
<dbReference type="CDD" id="cd07989">
    <property type="entry name" value="LPLAT_AGPAT-like"/>
    <property type="match status" value="1"/>
</dbReference>
<comment type="pathway">
    <text evidence="1">Lipid metabolism.</text>
</comment>
<evidence type="ECO:0000256" key="3">
    <source>
        <dbReference type="ARBA" id="ARBA00023315"/>
    </source>
</evidence>
<protein>
    <submittedName>
        <fullName evidence="6">1-acyl-sn-glycerol-3-phosphate acyltransferase</fullName>
    </submittedName>
</protein>
<keyword evidence="4" id="KW-0812">Transmembrane</keyword>
<dbReference type="GO" id="GO:0006654">
    <property type="term" value="P:phosphatidic acid biosynthetic process"/>
    <property type="evidence" value="ECO:0007669"/>
    <property type="project" value="TreeGrafter"/>
</dbReference>
<reference evidence="6 7" key="1">
    <citation type="submission" date="2017-02" db="EMBL/GenBank/DDBJ databases">
        <authorList>
            <person name="Peterson S.W."/>
        </authorList>
    </citation>
    <scope>NUCLEOTIDE SEQUENCE [LARGE SCALE GENOMIC DNA]</scope>
    <source>
        <strain evidence="6 7">DSM 22335</strain>
    </source>
</reference>
<dbReference type="PANTHER" id="PTHR10434">
    <property type="entry name" value="1-ACYL-SN-GLYCEROL-3-PHOSPHATE ACYLTRANSFERASE"/>
    <property type="match status" value="1"/>
</dbReference>
<evidence type="ECO:0000313" key="6">
    <source>
        <dbReference type="EMBL" id="SJZ49521.1"/>
    </source>
</evidence>
<sequence>MKGLIRLAQYIYCVYALLMFVILMFLVFPFVLLSLLFGKLRGGNMIYGLCMLWAKAWYLLTGIRHKEIHEAPHDTSRQYIFVANHISYMDIPPLVLIAHQPIRILGKYEMVKIPVFGWIYRAAVILVDRRNAETRARSVRALKSALKHGISIFIFPEGTFNETGQPLKSFFDGAFRIAIETQTSIKPVLLPDTIDRLHYRGIFELTPGINRVIYLEEIPVTGMTPEDIPALKELVYRKMEAGLRRYRNYPAA</sequence>
<evidence type="ECO:0000259" key="5">
    <source>
        <dbReference type="SMART" id="SM00563"/>
    </source>
</evidence>
<dbReference type="EMBL" id="FUWH01000002">
    <property type="protein sequence ID" value="SJZ49521.1"/>
    <property type="molecule type" value="Genomic_DNA"/>
</dbReference>
<dbReference type="STRING" id="413434.SAMN04488132_102292"/>
<gene>
    <name evidence="6" type="ORF">SAMN04488132_102292</name>
</gene>
<feature type="domain" description="Phospholipid/glycerol acyltransferase" evidence="5">
    <location>
        <begin position="79"/>
        <end position="193"/>
    </location>
</feature>
<evidence type="ECO:0000256" key="1">
    <source>
        <dbReference type="ARBA" id="ARBA00005189"/>
    </source>
</evidence>
<evidence type="ECO:0000313" key="7">
    <source>
        <dbReference type="Proteomes" id="UP000190888"/>
    </source>
</evidence>
<dbReference type="RefSeq" id="WP_245825550.1">
    <property type="nucleotide sequence ID" value="NZ_FUWH01000002.1"/>
</dbReference>
<dbReference type="SUPFAM" id="SSF69593">
    <property type="entry name" value="Glycerol-3-phosphate (1)-acyltransferase"/>
    <property type="match status" value="1"/>
</dbReference>
<dbReference type="Pfam" id="PF01553">
    <property type="entry name" value="Acyltransferase"/>
    <property type="match status" value="1"/>
</dbReference>
<evidence type="ECO:0000256" key="2">
    <source>
        <dbReference type="ARBA" id="ARBA00022679"/>
    </source>
</evidence>
<keyword evidence="4" id="KW-0472">Membrane</keyword>
<dbReference type="AlphaFoldDB" id="A0A1T4L4Q1"/>
<keyword evidence="7" id="KW-1185">Reference proteome</keyword>
<evidence type="ECO:0000256" key="4">
    <source>
        <dbReference type="SAM" id="Phobius"/>
    </source>
</evidence>
<feature type="transmembrane region" description="Helical" evidence="4">
    <location>
        <begin position="12"/>
        <end position="37"/>
    </location>
</feature>
<accession>A0A1T4L4Q1</accession>
<dbReference type="SMART" id="SM00563">
    <property type="entry name" value="PlsC"/>
    <property type="match status" value="1"/>
</dbReference>
<keyword evidence="3 6" id="KW-0012">Acyltransferase</keyword>
<proteinExistence type="predicted"/>